<evidence type="ECO:0000313" key="1">
    <source>
        <dbReference type="EMBL" id="QYB19316.1"/>
    </source>
</evidence>
<dbReference type="InterPro" id="IPR012340">
    <property type="entry name" value="NA-bd_OB-fold"/>
</dbReference>
<protein>
    <submittedName>
        <fullName evidence="1">Hypothetical chloroplast RF41</fullName>
    </submittedName>
</protein>
<reference evidence="1" key="1">
    <citation type="journal article" date="2021" name="Int. J. Mol. Sci.">
        <title>Extreme Enlargement of the Inverted Repeat Region in the Plastid Genomes of Diatoms from the Genus Climaconeis.</title>
        <authorList>
            <person name="Gastineau R."/>
            <person name="Davidovich N.A."/>
            <person name="Davidovich O.I."/>
            <person name="Lemieux C."/>
            <person name="Turmel M."/>
            <person name="Wrobel R.J."/>
            <person name="Witkowski A."/>
        </authorList>
    </citation>
    <scope>NUCLEOTIDE SEQUENCE</scope>
    <source>
        <strain evidence="1">SZCZ1889</strain>
    </source>
</reference>
<gene>
    <name evidence="1" type="primary">ycf41</name>
</gene>
<dbReference type="AlphaFoldDB" id="A0A8F8SPX5"/>
<accession>A0A8F8SPX5</accession>
<name>A0A8F8SPX5_9STRA</name>
<geneLocation type="plastid" evidence="1"/>
<dbReference type="SUPFAM" id="SSF50249">
    <property type="entry name" value="Nucleic acid-binding proteins"/>
    <property type="match status" value="1"/>
</dbReference>
<dbReference type="EMBL" id="MZ365055">
    <property type="protein sequence ID" value="QYB19316.1"/>
    <property type="molecule type" value="Genomic_DNA"/>
</dbReference>
<proteinExistence type="predicted"/>
<dbReference type="Gene3D" id="2.40.50.140">
    <property type="entry name" value="Nucleic acid-binding proteins"/>
    <property type="match status" value="1"/>
</dbReference>
<organism evidence="1">
    <name type="scientific">Climaconeis cf. scalaris</name>
    <dbReference type="NCBI Taxonomy" id="2846828"/>
    <lineage>
        <taxon>Eukaryota</taxon>
        <taxon>Sar</taxon>
        <taxon>Stramenopiles</taxon>
        <taxon>Ochrophyta</taxon>
        <taxon>Bacillariophyta</taxon>
        <taxon>Bacillariophyceae</taxon>
        <taxon>Bacillariophycidae</taxon>
        <taxon>Naviculales</taxon>
        <taxon>Berkeleyaceae</taxon>
        <taxon>Climaconeis</taxon>
    </lineage>
</organism>
<keyword evidence="1" id="KW-0934">Plastid</keyword>
<sequence>MISTNYVGSVVKILEIPRRKILKNNIIITQFRVQFPQVRKTSIVSIILWGSLSWDILNYYKINDYIIIEGYLSIQSHSLYNLKIVEIVVLKVCPYLLNFKDK</sequence>